<dbReference type="GeneID" id="37008321"/>
<dbReference type="Proteomes" id="UP000244309">
    <property type="component" value="Unassembled WGS sequence"/>
</dbReference>
<dbReference type="EMBL" id="PKFO01000010">
    <property type="protein sequence ID" value="PVH23256.1"/>
    <property type="molecule type" value="Genomic_DNA"/>
</dbReference>
<evidence type="ECO:0000256" key="1">
    <source>
        <dbReference type="SAM" id="Phobius"/>
    </source>
</evidence>
<name>A0A2V1B0G1_9ASCO</name>
<keyword evidence="1" id="KW-1133">Transmembrane helix</keyword>
<keyword evidence="1" id="KW-0812">Transmembrane</keyword>
<evidence type="ECO:0000313" key="3">
    <source>
        <dbReference type="Proteomes" id="UP000244309"/>
    </source>
</evidence>
<protein>
    <submittedName>
        <fullName evidence="2">Uncharacterized protein</fullName>
    </submittedName>
</protein>
<keyword evidence="3" id="KW-1185">Reference proteome</keyword>
<dbReference type="RefSeq" id="XP_025344196.1">
    <property type="nucleotide sequence ID" value="XM_025486646.1"/>
</dbReference>
<feature type="transmembrane region" description="Helical" evidence="1">
    <location>
        <begin position="231"/>
        <end position="255"/>
    </location>
</feature>
<evidence type="ECO:0000313" key="2">
    <source>
        <dbReference type="EMBL" id="PVH23256.1"/>
    </source>
</evidence>
<sequence length="272" mass="31520">MDATFLSKESFVPFSERFSERQLIQEGHSIGEAKVYHQEALKLEKYIDEAVCGLRAIGMPEHRVKKIFKELSMYPAKTKHLPKYAANARIIKNTICSSSYYIDGLTMDPSFILKMPKVIQEFKVGVNKWEPLLDTASLKIKFTAIILTLICALVRFDSANSKLYWLNLIMYYHFFQKAFEGPCLVLGDTVYWLFVDLKRRITEWAGTDFLWRRINDDVDLVWEHSDTASLAFIWFVIMVFGASLVSVLCGAVKMMNERMKKTLRKVSGYMFL</sequence>
<dbReference type="AlphaFoldDB" id="A0A2V1B0G1"/>
<dbReference type="VEuPathDB" id="FungiDB:CXQ85_002990"/>
<accession>A0A2V1B0G1</accession>
<gene>
    <name evidence="2" type="ORF">CXQ85_002990</name>
</gene>
<organism evidence="2 3">
    <name type="scientific">Candidozyma haemuli</name>
    <dbReference type="NCBI Taxonomy" id="45357"/>
    <lineage>
        <taxon>Eukaryota</taxon>
        <taxon>Fungi</taxon>
        <taxon>Dikarya</taxon>
        <taxon>Ascomycota</taxon>
        <taxon>Saccharomycotina</taxon>
        <taxon>Pichiomycetes</taxon>
        <taxon>Metschnikowiaceae</taxon>
        <taxon>Candidozyma</taxon>
    </lineage>
</organism>
<comment type="caution">
    <text evidence="2">The sequence shown here is derived from an EMBL/GenBank/DDBJ whole genome shotgun (WGS) entry which is preliminary data.</text>
</comment>
<proteinExistence type="predicted"/>
<keyword evidence="1" id="KW-0472">Membrane</keyword>
<reference evidence="2 3" key="1">
    <citation type="submission" date="2017-12" db="EMBL/GenBank/DDBJ databases">
        <title>Genome Sequence of a Multidrug-Resistant Candida haemulonii Isolate from a Patient with Chronic Leg Ulcers in Israel.</title>
        <authorList>
            <person name="Chow N.A."/>
            <person name="Gade L."/>
            <person name="Batra D."/>
            <person name="Rowe L.A."/>
            <person name="Ben-Ami R."/>
            <person name="Loparev V.N."/>
            <person name="Litvintseva A.P."/>
        </authorList>
    </citation>
    <scope>NUCLEOTIDE SEQUENCE [LARGE SCALE GENOMIC DNA]</scope>
    <source>
        <strain evidence="2 3">B11899</strain>
    </source>
</reference>